<reference evidence="1 2" key="1">
    <citation type="submission" date="2019-04" db="EMBL/GenBank/DDBJ databases">
        <authorList>
            <person name="Li M."/>
            <person name="Gao C."/>
        </authorList>
    </citation>
    <scope>NUCLEOTIDE SEQUENCE [LARGE SCALE GENOMIC DNA]</scope>
    <source>
        <strain evidence="1 2">BGMRC 2031</strain>
    </source>
</reference>
<accession>A0ABY2SG73</accession>
<dbReference type="Proteomes" id="UP000305202">
    <property type="component" value="Unassembled WGS sequence"/>
</dbReference>
<organism evidence="1 2">
    <name type="scientific">Martelella alba</name>
    <dbReference type="NCBI Taxonomy" id="2590451"/>
    <lineage>
        <taxon>Bacteria</taxon>
        <taxon>Pseudomonadati</taxon>
        <taxon>Pseudomonadota</taxon>
        <taxon>Alphaproteobacteria</taxon>
        <taxon>Hyphomicrobiales</taxon>
        <taxon>Aurantimonadaceae</taxon>
        <taxon>Martelella</taxon>
    </lineage>
</organism>
<keyword evidence="2" id="KW-1185">Reference proteome</keyword>
<name>A0ABY2SG73_9HYPH</name>
<evidence type="ECO:0000313" key="1">
    <source>
        <dbReference type="EMBL" id="TKI04100.1"/>
    </source>
</evidence>
<evidence type="ECO:0000313" key="2">
    <source>
        <dbReference type="Proteomes" id="UP000305202"/>
    </source>
</evidence>
<gene>
    <name evidence="1" type="ORF">FCN80_19250</name>
</gene>
<dbReference type="InterPro" id="IPR036597">
    <property type="entry name" value="Fido-like_dom_sf"/>
</dbReference>
<comment type="caution">
    <text evidence="1">The sequence shown here is derived from an EMBL/GenBank/DDBJ whole genome shotgun (WGS) entry which is preliminary data.</text>
</comment>
<dbReference type="Gene3D" id="1.10.3290.10">
    <property type="entry name" value="Fido-like domain"/>
    <property type="match status" value="1"/>
</dbReference>
<proteinExistence type="predicted"/>
<protein>
    <submittedName>
        <fullName evidence="1">Uncharacterized protein</fullName>
    </submittedName>
</protein>
<dbReference type="RefSeq" id="WP_136991839.1">
    <property type="nucleotide sequence ID" value="NZ_SZPQ01000033.1"/>
</dbReference>
<dbReference type="EMBL" id="SZPQ01000033">
    <property type="protein sequence ID" value="TKI04100.1"/>
    <property type="molecule type" value="Genomic_DNA"/>
</dbReference>
<sequence length="459" mass="52991">MTAAESHLLGHSLQTLFDDVSFQKLLKRFSQKCISWDEFLSLNLPPNISPLAMWEIMNRMSRYMGIDLPIPDLNDEEYWYRRTHELTDIIGIVTRACAPDSHLHRTMTAASSQHFLMNVRIPDAIAATRLDGLSLSVRDADSQLRLDRAPRNATERLVANTFNAIDHLPNLVGEPFSRDLFMHLRDRLLEGVDIRALETTRASLGTGLFEWPGAMTERFANRQMDYIAAYANHETGEYDHDVLRALILTDSFRFYRPLKEVSYQVGRLAAHLYALKHDLPVLGLLPISRVKLDWDEGHILPPRVSFDRTAYESLRIRAPGDLTSLQTLTAQLTLLALRIVEHYVSGWENWDRALRQTLKKDLQLNDRQRSILGRALRKPEAEFTLRYHKNNHGIAYPTARRDFLELVDKGYLTLQQRGKAFIFLPHYGLREMFTNQETLAKLQDYALDKSFLSEQAYAR</sequence>